<sequence>MLRALLPVWQMIHISHCSHYVISRSSYHLYNLNHIASPRPSAPPGPLDAATALQASCAPWQNHLRAARCIRVPTHEALPKV</sequence>
<reference evidence="1" key="1">
    <citation type="submission" date="2019-01" db="EMBL/GenBank/DDBJ databases">
        <title>Draft genome sequences of three monokaryotic isolates of the white-rot basidiomycete fungus Dichomitus squalens.</title>
        <authorList>
            <consortium name="DOE Joint Genome Institute"/>
            <person name="Lopez S.C."/>
            <person name="Andreopoulos B."/>
            <person name="Pangilinan J."/>
            <person name="Lipzen A."/>
            <person name="Riley R."/>
            <person name="Ahrendt S."/>
            <person name="Ng V."/>
            <person name="Barry K."/>
            <person name="Daum C."/>
            <person name="Grigoriev I.V."/>
            <person name="Hilden K.S."/>
            <person name="Makela M.R."/>
            <person name="de Vries R.P."/>
        </authorList>
    </citation>
    <scope>NUCLEOTIDE SEQUENCE [LARGE SCALE GENOMIC DNA]</scope>
    <source>
        <strain evidence="1">OM18370.1</strain>
    </source>
</reference>
<proteinExistence type="predicted"/>
<dbReference type="EMBL" id="ML143387">
    <property type="protein sequence ID" value="TBU35275.1"/>
    <property type="molecule type" value="Genomic_DNA"/>
</dbReference>
<evidence type="ECO:0000313" key="1">
    <source>
        <dbReference type="EMBL" id="TBU35275.1"/>
    </source>
</evidence>
<dbReference type="Proteomes" id="UP000292957">
    <property type="component" value="Unassembled WGS sequence"/>
</dbReference>
<dbReference type="AlphaFoldDB" id="A0A4Q9N4V7"/>
<gene>
    <name evidence="1" type="ORF">BD311DRAFT_745875</name>
</gene>
<organism evidence="1">
    <name type="scientific">Dichomitus squalens</name>
    <dbReference type="NCBI Taxonomy" id="114155"/>
    <lineage>
        <taxon>Eukaryota</taxon>
        <taxon>Fungi</taxon>
        <taxon>Dikarya</taxon>
        <taxon>Basidiomycota</taxon>
        <taxon>Agaricomycotina</taxon>
        <taxon>Agaricomycetes</taxon>
        <taxon>Polyporales</taxon>
        <taxon>Polyporaceae</taxon>
        <taxon>Dichomitus</taxon>
    </lineage>
</organism>
<name>A0A4Q9N4V7_9APHY</name>
<protein>
    <submittedName>
        <fullName evidence="1">Uncharacterized protein</fullName>
    </submittedName>
</protein>
<accession>A0A4Q9N4V7</accession>